<evidence type="ECO:0000256" key="1">
    <source>
        <dbReference type="SAM" id="MobiDB-lite"/>
    </source>
</evidence>
<dbReference type="Pfam" id="PF05901">
    <property type="entry name" value="Excalibur"/>
    <property type="match status" value="1"/>
</dbReference>
<reference evidence="3 4" key="1">
    <citation type="submission" date="2020-01" db="EMBL/GenBank/DDBJ databases">
        <title>Investigation of new actinobacteria for the biodesulphurisation of diesel fuel.</title>
        <authorList>
            <person name="Athi Narayanan S.M."/>
        </authorList>
    </citation>
    <scope>NUCLEOTIDE SEQUENCE [LARGE SCALE GENOMIC DNA]</scope>
    <source>
        <strain evidence="3 4">213E</strain>
    </source>
</reference>
<evidence type="ECO:0000259" key="2">
    <source>
        <dbReference type="SMART" id="SM00894"/>
    </source>
</evidence>
<dbReference type="EMBL" id="JAADZU010000068">
    <property type="protein sequence ID" value="NDK91445.1"/>
    <property type="molecule type" value="Genomic_DNA"/>
</dbReference>
<dbReference type="SMART" id="SM00894">
    <property type="entry name" value="Excalibur"/>
    <property type="match status" value="1"/>
</dbReference>
<dbReference type="PANTHER" id="PTHR24094:SF15">
    <property type="entry name" value="AMP-DEPENDENT SYNTHETASE_LIGASE DOMAIN-CONTAINING PROTEIN-RELATED"/>
    <property type="match status" value="1"/>
</dbReference>
<feature type="compositionally biased region" description="Basic and acidic residues" evidence="1">
    <location>
        <begin position="314"/>
        <end position="325"/>
    </location>
</feature>
<evidence type="ECO:0000313" key="3">
    <source>
        <dbReference type="EMBL" id="NDK91445.1"/>
    </source>
</evidence>
<name>A0A7K3LT30_9ACTN</name>
<dbReference type="Proteomes" id="UP000466307">
    <property type="component" value="Unassembled WGS sequence"/>
</dbReference>
<sequence>MTGTDFRCAPWPGRMHPGWDSRKVCSVVRIKSLLVGGIAAAAVLTGPAVVGSTPAPAAPPANATSALSDLESLAVKGRAPKTGYDRAQFGQAWSDDVSVTGGHNGCDTRNDILRRDLTAITIKPGTQNCVVASGTLNDPYTGQTIHFVRGSNTSSAVQIDHVVALSDAWQKGAQQWSADKRRNFANDPANLLAVSGPVNQQKGAGDAATWLPANKSYRCTYVTKQVSVKKAYGLWVTQAEKDAIRGILSSCGAAVTPQQPVPAVPQQSAPQTTTPRQSAPEQSSPSSVYFKNCSQARAAGAAPLYRGQPGYRSALDRDGDGVACE</sequence>
<evidence type="ECO:0000313" key="4">
    <source>
        <dbReference type="Proteomes" id="UP000466307"/>
    </source>
</evidence>
<keyword evidence="4" id="KW-1185">Reference proteome</keyword>
<organism evidence="3 4">
    <name type="scientific">Gordonia desulfuricans</name>
    <dbReference type="NCBI Taxonomy" id="89051"/>
    <lineage>
        <taxon>Bacteria</taxon>
        <taxon>Bacillati</taxon>
        <taxon>Actinomycetota</taxon>
        <taxon>Actinomycetes</taxon>
        <taxon>Mycobacteriales</taxon>
        <taxon>Gordoniaceae</taxon>
        <taxon>Gordonia</taxon>
    </lineage>
</organism>
<accession>A0A7K3LT30</accession>
<protein>
    <submittedName>
        <fullName evidence="3">DUF1524 domain-containing protein</fullName>
    </submittedName>
</protein>
<feature type="domain" description="Excalibur calcium-binding" evidence="2">
    <location>
        <begin position="289"/>
        <end position="325"/>
    </location>
</feature>
<feature type="region of interest" description="Disordered" evidence="1">
    <location>
        <begin position="258"/>
        <end position="287"/>
    </location>
</feature>
<dbReference type="InterPro" id="IPR011089">
    <property type="entry name" value="GmrSD_C"/>
</dbReference>
<feature type="region of interest" description="Disordered" evidence="1">
    <location>
        <begin position="305"/>
        <end position="325"/>
    </location>
</feature>
<dbReference type="Pfam" id="PF07510">
    <property type="entry name" value="GmrSD_C"/>
    <property type="match status" value="1"/>
</dbReference>
<gene>
    <name evidence="3" type="ORF">GYA93_17955</name>
</gene>
<dbReference type="InterPro" id="IPR008613">
    <property type="entry name" value="Excalibur_Ca-bd_domain"/>
</dbReference>
<comment type="caution">
    <text evidence="3">The sequence shown here is derived from an EMBL/GenBank/DDBJ whole genome shotgun (WGS) entry which is preliminary data.</text>
</comment>
<feature type="compositionally biased region" description="Low complexity" evidence="1">
    <location>
        <begin position="264"/>
        <end position="277"/>
    </location>
</feature>
<dbReference type="PANTHER" id="PTHR24094">
    <property type="entry name" value="SECRETED PROTEIN"/>
    <property type="match status" value="1"/>
</dbReference>
<proteinExistence type="predicted"/>
<dbReference type="AlphaFoldDB" id="A0A7K3LT30"/>